<evidence type="ECO:0000256" key="2">
    <source>
        <dbReference type="SAM" id="SignalP"/>
    </source>
</evidence>
<accession>A0A810NA74</accession>
<evidence type="ECO:0000313" key="4">
    <source>
        <dbReference type="Proteomes" id="UP000680866"/>
    </source>
</evidence>
<proteinExistence type="predicted"/>
<keyword evidence="4" id="KW-1185">Reference proteome</keyword>
<protein>
    <recommendedName>
        <fullName evidence="5">DUF916 domain-containing protein</fullName>
    </recommendedName>
</protein>
<reference evidence="3" key="1">
    <citation type="submission" date="2020-08" db="EMBL/GenBank/DDBJ databases">
        <title>Whole genome shotgun sequence of Polymorphospora rubra NBRC 101157.</title>
        <authorList>
            <person name="Komaki H."/>
            <person name="Tamura T."/>
        </authorList>
    </citation>
    <scope>NUCLEOTIDE SEQUENCE</scope>
    <source>
        <strain evidence="3">NBRC 101157</strain>
    </source>
</reference>
<feature type="transmembrane region" description="Helical" evidence="1">
    <location>
        <begin position="302"/>
        <end position="324"/>
    </location>
</feature>
<evidence type="ECO:0000313" key="3">
    <source>
        <dbReference type="EMBL" id="BCJ70306.1"/>
    </source>
</evidence>
<dbReference type="AlphaFoldDB" id="A0A810NA74"/>
<dbReference type="KEGG" id="pry:Prubr_73270"/>
<feature type="chain" id="PRO_5032445164" description="DUF916 domain-containing protein" evidence="2">
    <location>
        <begin position="30"/>
        <end position="350"/>
    </location>
</feature>
<dbReference type="Proteomes" id="UP000680866">
    <property type="component" value="Chromosome"/>
</dbReference>
<keyword evidence="1" id="KW-0812">Transmembrane</keyword>
<name>A0A810NA74_9ACTN</name>
<keyword evidence="2" id="KW-0732">Signal</keyword>
<evidence type="ECO:0008006" key="5">
    <source>
        <dbReference type="Google" id="ProtNLM"/>
    </source>
</evidence>
<gene>
    <name evidence="3" type="ORF">Prubr_73270</name>
</gene>
<dbReference type="EMBL" id="AP023359">
    <property type="protein sequence ID" value="BCJ70306.1"/>
    <property type="molecule type" value="Genomic_DNA"/>
</dbReference>
<organism evidence="3 4">
    <name type="scientific">Polymorphospora rubra</name>
    <dbReference type="NCBI Taxonomy" id="338584"/>
    <lineage>
        <taxon>Bacteria</taxon>
        <taxon>Bacillati</taxon>
        <taxon>Actinomycetota</taxon>
        <taxon>Actinomycetes</taxon>
        <taxon>Micromonosporales</taxon>
        <taxon>Micromonosporaceae</taxon>
        <taxon>Polymorphospora</taxon>
    </lineage>
</organism>
<keyword evidence="1" id="KW-1133">Transmembrane helix</keyword>
<evidence type="ECO:0000256" key="1">
    <source>
        <dbReference type="SAM" id="Phobius"/>
    </source>
</evidence>
<sequence length="350" mass="37365">MPHSRTTRLAVRLLLVSAVVLGTAPPAAAAPGPPTALPAYAPTDEFRWSVQPSSPKGPNGRNEFAYELNPQEKITDWVGVSNLTREPLTVNLYATDAFTASDGGFALLTADQPPTGVGGWVTLPKKSYTVPAGKRADIPFELAVPPNATPGDHIGGLIASVNTEERQGDGQTLNVERRVAARIYLRVTGPLTPAALITAVDVDYANPPLSFGGDMTVTYRIANDGNVRFSGKARVQVTGPFGVRVANSELIDIPELLPDSELRLTQRLPGVFPAGPLTTTVTVNPQDASGPLPSMSRDVTVWALPWPLVATLLVAVSGLLVWWLRRRRWHRLVAASDFDGPPATVRPVVS</sequence>
<feature type="signal peptide" evidence="2">
    <location>
        <begin position="1"/>
        <end position="29"/>
    </location>
</feature>
<dbReference type="RefSeq" id="WP_212820126.1">
    <property type="nucleotide sequence ID" value="NZ_AP023359.1"/>
</dbReference>
<keyword evidence="1" id="KW-0472">Membrane</keyword>